<name>A0A0N4WRP4_HAEPC</name>
<dbReference type="EMBL" id="UZAF01018468">
    <property type="protein sequence ID" value="VDO52065.1"/>
    <property type="molecule type" value="Genomic_DNA"/>
</dbReference>
<reference evidence="4" key="1">
    <citation type="submission" date="2017-02" db="UniProtKB">
        <authorList>
            <consortium name="WormBaseParasite"/>
        </authorList>
    </citation>
    <scope>IDENTIFICATION</scope>
</reference>
<gene>
    <name evidence="2" type="ORF">HPLM_LOCUS14162</name>
</gene>
<dbReference type="WBParaSite" id="HPLM_0001417001-mRNA-1">
    <property type="protein sequence ID" value="HPLM_0001417001-mRNA-1"/>
    <property type="gene ID" value="HPLM_0001417001"/>
</dbReference>
<dbReference type="Proteomes" id="UP000268014">
    <property type="component" value="Unassembled WGS sequence"/>
</dbReference>
<reference evidence="2 3" key="2">
    <citation type="submission" date="2018-11" db="EMBL/GenBank/DDBJ databases">
        <authorList>
            <consortium name="Pathogen Informatics"/>
        </authorList>
    </citation>
    <scope>NUCLEOTIDE SEQUENCE [LARGE SCALE GENOMIC DNA]</scope>
    <source>
        <strain evidence="2 3">MHpl1</strain>
    </source>
</reference>
<sequence>MKGTKTNEFLVVLKSISLKGFFRLWGTLIGQFPLAFLLSGLILCSLSSAKIILPNTFNTFPLLSIICSRIAGFLSCIYGIMCGMDTLLARHGLDLKPTCTGSFSAPRPCLSLERDAIDATYSITGDPAMTTVLMLAKDNGSMHRLDYLQV</sequence>
<evidence type="ECO:0000313" key="2">
    <source>
        <dbReference type="EMBL" id="VDO52065.1"/>
    </source>
</evidence>
<feature type="transmembrane region" description="Helical" evidence="1">
    <location>
        <begin position="21"/>
        <end position="48"/>
    </location>
</feature>
<proteinExistence type="predicted"/>
<dbReference type="OrthoDB" id="5844381at2759"/>
<protein>
    <submittedName>
        <fullName evidence="4">Transmembrane protein</fullName>
    </submittedName>
</protein>
<dbReference type="AlphaFoldDB" id="A0A0N4WRP4"/>
<evidence type="ECO:0000256" key="1">
    <source>
        <dbReference type="SAM" id="Phobius"/>
    </source>
</evidence>
<evidence type="ECO:0000313" key="4">
    <source>
        <dbReference type="WBParaSite" id="HPLM_0001417001-mRNA-1"/>
    </source>
</evidence>
<keyword evidence="3" id="KW-1185">Reference proteome</keyword>
<keyword evidence="1" id="KW-0812">Transmembrane</keyword>
<keyword evidence="1" id="KW-1133">Transmembrane helix</keyword>
<evidence type="ECO:0000313" key="3">
    <source>
        <dbReference type="Proteomes" id="UP000268014"/>
    </source>
</evidence>
<keyword evidence="1" id="KW-0472">Membrane</keyword>
<accession>A0A0N4WRP4</accession>
<feature type="transmembrane region" description="Helical" evidence="1">
    <location>
        <begin position="60"/>
        <end position="81"/>
    </location>
</feature>
<organism evidence="4">
    <name type="scientific">Haemonchus placei</name>
    <name type="common">Barber's pole worm</name>
    <dbReference type="NCBI Taxonomy" id="6290"/>
    <lineage>
        <taxon>Eukaryota</taxon>
        <taxon>Metazoa</taxon>
        <taxon>Ecdysozoa</taxon>
        <taxon>Nematoda</taxon>
        <taxon>Chromadorea</taxon>
        <taxon>Rhabditida</taxon>
        <taxon>Rhabditina</taxon>
        <taxon>Rhabditomorpha</taxon>
        <taxon>Strongyloidea</taxon>
        <taxon>Trichostrongylidae</taxon>
        <taxon>Haemonchus</taxon>
    </lineage>
</organism>